<organism evidence="10 11">
    <name type="scientific">Coccomyxa subellipsoidea (strain C-169)</name>
    <name type="common">Green microalga</name>
    <dbReference type="NCBI Taxonomy" id="574566"/>
    <lineage>
        <taxon>Eukaryota</taxon>
        <taxon>Viridiplantae</taxon>
        <taxon>Chlorophyta</taxon>
        <taxon>core chlorophytes</taxon>
        <taxon>Trebouxiophyceae</taxon>
        <taxon>Trebouxiophyceae incertae sedis</taxon>
        <taxon>Coccomyxaceae</taxon>
        <taxon>Coccomyxa</taxon>
        <taxon>Coccomyxa subellipsoidea</taxon>
    </lineage>
</organism>
<dbReference type="RefSeq" id="XP_005643096.1">
    <property type="nucleotide sequence ID" value="XM_005643039.1"/>
</dbReference>
<dbReference type="PANTHER" id="PTHR11662">
    <property type="entry name" value="SOLUTE CARRIER FAMILY 17"/>
    <property type="match status" value="1"/>
</dbReference>
<dbReference type="GO" id="GO:0005315">
    <property type="term" value="F:phosphate transmembrane transporter activity"/>
    <property type="evidence" value="ECO:0007669"/>
    <property type="project" value="UniProtKB-ARBA"/>
</dbReference>
<evidence type="ECO:0000256" key="6">
    <source>
        <dbReference type="ARBA" id="ARBA00023136"/>
    </source>
</evidence>
<dbReference type="eggNOG" id="KOG2532">
    <property type="taxonomic scope" value="Eukaryota"/>
</dbReference>
<proteinExistence type="inferred from homology"/>
<dbReference type="GO" id="GO:0015293">
    <property type="term" value="F:symporter activity"/>
    <property type="evidence" value="ECO:0007669"/>
    <property type="project" value="UniProtKB-KW"/>
</dbReference>
<evidence type="ECO:0000256" key="3">
    <source>
        <dbReference type="ARBA" id="ARBA00022692"/>
    </source>
</evidence>
<feature type="transmembrane region" description="Helical" evidence="8">
    <location>
        <begin position="275"/>
        <end position="294"/>
    </location>
</feature>
<dbReference type="OrthoDB" id="2250022at2759"/>
<dbReference type="PROSITE" id="PS50850">
    <property type="entry name" value="MFS"/>
    <property type="match status" value="1"/>
</dbReference>
<dbReference type="Pfam" id="PF07690">
    <property type="entry name" value="MFS_1"/>
    <property type="match status" value="1"/>
</dbReference>
<evidence type="ECO:0000256" key="7">
    <source>
        <dbReference type="ARBA" id="ARBA00024362"/>
    </source>
</evidence>
<feature type="transmembrane region" description="Helical" evidence="8">
    <location>
        <begin position="423"/>
        <end position="441"/>
    </location>
</feature>
<keyword evidence="5 8" id="KW-1133">Transmembrane helix</keyword>
<dbReference type="GeneID" id="17036437"/>
<feature type="domain" description="Major facilitator superfamily (MFS) profile" evidence="9">
    <location>
        <begin position="124"/>
        <end position="537"/>
    </location>
</feature>
<gene>
    <name evidence="10" type="ORF">COCSUDRAFT_26312</name>
</gene>
<dbReference type="CDD" id="cd17380">
    <property type="entry name" value="MFS_SLC17A9_like"/>
    <property type="match status" value="1"/>
</dbReference>
<dbReference type="EMBL" id="AGSI01000023">
    <property type="protein sequence ID" value="EIE18552.1"/>
    <property type="molecule type" value="Genomic_DNA"/>
</dbReference>
<evidence type="ECO:0000256" key="2">
    <source>
        <dbReference type="ARBA" id="ARBA00022448"/>
    </source>
</evidence>
<dbReference type="AlphaFoldDB" id="I0YJI3"/>
<evidence type="ECO:0000259" key="9">
    <source>
        <dbReference type="PROSITE" id="PS50850"/>
    </source>
</evidence>
<keyword evidence="2" id="KW-0813">Transport</keyword>
<evidence type="ECO:0000313" key="11">
    <source>
        <dbReference type="Proteomes" id="UP000007264"/>
    </source>
</evidence>
<dbReference type="InterPro" id="IPR044777">
    <property type="entry name" value="SLC17A9-like"/>
</dbReference>
<comment type="subcellular location">
    <subcellularLocation>
        <location evidence="1">Membrane</location>
        <topology evidence="1">Multi-pass membrane protein</topology>
    </subcellularLocation>
</comment>
<protein>
    <submittedName>
        <fullName evidence="10">MFS general substrate transporter</fullName>
    </submittedName>
</protein>
<evidence type="ECO:0000313" key="10">
    <source>
        <dbReference type="EMBL" id="EIE18552.1"/>
    </source>
</evidence>
<keyword evidence="4" id="KW-0769">Symport</keyword>
<keyword evidence="11" id="KW-1185">Reference proteome</keyword>
<feature type="transmembrane region" description="Helical" evidence="8">
    <location>
        <begin position="351"/>
        <end position="370"/>
    </location>
</feature>
<dbReference type="InterPro" id="IPR020846">
    <property type="entry name" value="MFS_dom"/>
</dbReference>
<dbReference type="PANTHER" id="PTHR11662:SF243">
    <property type="entry name" value="ANION TRANSPORTER 6, CHLOROPLASTIC-RELATED"/>
    <property type="match status" value="1"/>
</dbReference>
<keyword evidence="6 8" id="KW-0472">Membrane</keyword>
<evidence type="ECO:0000256" key="8">
    <source>
        <dbReference type="SAM" id="Phobius"/>
    </source>
</evidence>
<sequence length="540" mass="57725">MVAHSGSLLGSSRPVIGLERLGGSRAQASVCRCRDARKRTHVLVEAVKRDSKRKDQREEKVWRSELEPRQPLARPPEGLNIVSVLSSVDVDLESSHLTGRQRRDWGVLNALVDRWDFLPARWKVVAATSLAFVICNMDKVNISVAIIPMAQDFGWSPTVSGLVQSSFFYGYALTQIPGGYVTSRIGGRSVLPAGVSLWSAATAAVPLLAGTIPGLFLCRAAVGLGEGVAPSASTDMVARLIDTRERSRATSYMFGGLHVGSLLGLLVAPALIERFGWQTVFYGFGLAGLAWSFWWEAVVKGIQEDEPEAFLQLTRTSRQVAAAAAAKSGSALAAEEPMPWRAFLRNTPVRALAYTHFCNNWFHYTMMAWLPTYFTDTLSLSLTQAAQVSLLPPIAAIGISLTAGPLADGLIERGWPVARVRKLAQITAFLCPTACLLATANCDDGPTSVALVTAALGTASLSLCGLYCNHADLSPRYAPFLLGMTNTIGAVPGIIGVAVTGAILDATGSWSWALFAPSAFFFVTGAVIFGTLGSSDAQDF</sequence>
<feature type="transmembrane region" description="Helical" evidence="8">
    <location>
        <begin position="510"/>
        <end position="532"/>
    </location>
</feature>
<reference evidence="10 11" key="1">
    <citation type="journal article" date="2012" name="Genome Biol.">
        <title>The genome of the polar eukaryotic microalga coccomyxa subellipsoidea reveals traits of cold adaptation.</title>
        <authorList>
            <person name="Blanc G."/>
            <person name="Agarkova I."/>
            <person name="Grimwood J."/>
            <person name="Kuo A."/>
            <person name="Brueggeman A."/>
            <person name="Dunigan D."/>
            <person name="Gurnon J."/>
            <person name="Ladunga I."/>
            <person name="Lindquist E."/>
            <person name="Lucas S."/>
            <person name="Pangilinan J."/>
            <person name="Proschold T."/>
            <person name="Salamov A."/>
            <person name="Schmutz J."/>
            <person name="Weeks D."/>
            <person name="Yamada T."/>
            <person name="Claverie J.M."/>
            <person name="Grigoriev I."/>
            <person name="Van Etten J."/>
            <person name="Lomsadze A."/>
            <person name="Borodovsky M."/>
        </authorList>
    </citation>
    <scope>NUCLEOTIDE SEQUENCE [LARGE SCALE GENOMIC DNA]</scope>
    <source>
        <strain evidence="10 11">C-169</strain>
    </source>
</reference>
<dbReference type="FunFam" id="1.20.1250.20:FF:000003">
    <property type="entry name" value="Solute carrier family 17 member 3"/>
    <property type="match status" value="1"/>
</dbReference>
<keyword evidence="3 8" id="KW-0812">Transmembrane</keyword>
<feature type="transmembrane region" description="Helical" evidence="8">
    <location>
        <begin position="480"/>
        <end position="504"/>
    </location>
</feature>
<comment type="similarity">
    <text evidence="7">Belongs to the major facilitator superfamily. Sodium/anion cotransporter (TC 2.A.1.14) family.</text>
</comment>
<accession>I0YJI3</accession>
<name>I0YJI3_COCSC</name>
<dbReference type="InterPro" id="IPR050382">
    <property type="entry name" value="MFS_Na/Anion_cotransporter"/>
</dbReference>
<evidence type="ECO:0000256" key="1">
    <source>
        <dbReference type="ARBA" id="ARBA00004141"/>
    </source>
</evidence>
<dbReference type="Proteomes" id="UP000007264">
    <property type="component" value="Unassembled WGS sequence"/>
</dbReference>
<dbReference type="FunFam" id="1.20.1250.20:FF:000272">
    <property type="entry name" value="Probable anion transporter 6, chloroplastic"/>
    <property type="match status" value="1"/>
</dbReference>
<comment type="caution">
    <text evidence="10">The sequence shown here is derived from an EMBL/GenBank/DDBJ whole genome shotgun (WGS) entry which is preliminary data.</text>
</comment>
<feature type="transmembrane region" description="Helical" evidence="8">
    <location>
        <begin position="249"/>
        <end position="269"/>
    </location>
</feature>
<feature type="transmembrane region" description="Helical" evidence="8">
    <location>
        <begin position="390"/>
        <end position="411"/>
    </location>
</feature>
<evidence type="ECO:0000256" key="5">
    <source>
        <dbReference type="ARBA" id="ARBA00022989"/>
    </source>
</evidence>
<dbReference type="InterPro" id="IPR036259">
    <property type="entry name" value="MFS_trans_sf"/>
</dbReference>
<dbReference type="Gene3D" id="1.20.1250.20">
    <property type="entry name" value="MFS general substrate transporter like domains"/>
    <property type="match status" value="2"/>
</dbReference>
<dbReference type="GO" id="GO:0016020">
    <property type="term" value="C:membrane"/>
    <property type="evidence" value="ECO:0007669"/>
    <property type="project" value="UniProtKB-SubCell"/>
</dbReference>
<dbReference type="SUPFAM" id="SSF103473">
    <property type="entry name" value="MFS general substrate transporter"/>
    <property type="match status" value="1"/>
</dbReference>
<dbReference type="KEGG" id="csl:COCSUDRAFT_26312"/>
<dbReference type="InterPro" id="IPR011701">
    <property type="entry name" value="MFS"/>
</dbReference>
<evidence type="ECO:0000256" key="4">
    <source>
        <dbReference type="ARBA" id="ARBA00022847"/>
    </source>
</evidence>
<feature type="non-terminal residue" evidence="10">
    <location>
        <position position="540"/>
    </location>
</feature>
<feature type="transmembrane region" description="Helical" evidence="8">
    <location>
        <begin position="447"/>
        <end position="468"/>
    </location>
</feature>